<dbReference type="GO" id="GO:0052621">
    <property type="term" value="F:diguanylate cyclase activity"/>
    <property type="evidence" value="ECO:0007669"/>
    <property type="project" value="UniProtKB-EC"/>
</dbReference>
<keyword evidence="6" id="KW-1185">Reference proteome</keyword>
<evidence type="ECO:0000256" key="2">
    <source>
        <dbReference type="ARBA" id="ARBA00012528"/>
    </source>
</evidence>
<dbReference type="GO" id="GO:0005886">
    <property type="term" value="C:plasma membrane"/>
    <property type="evidence" value="ECO:0007669"/>
    <property type="project" value="TreeGrafter"/>
</dbReference>
<dbReference type="Gene3D" id="3.30.70.270">
    <property type="match status" value="1"/>
</dbReference>
<dbReference type="SMART" id="SM00267">
    <property type="entry name" value="GGDEF"/>
    <property type="match status" value="1"/>
</dbReference>
<dbReference type="InterPro" id="IPR050469">
    <property type="entry name" value="Diguanylate_Cyclase"/>
</dbReference>
<accession>A0A1Y6EVF9</accession>
<evidence type="ECO:0000256" key="1">
    <source>
        <dbReference type="ARBA" id="ARBA00001946"/>
    </source>
</evidence>
<dbReference type="PANTHER" id="PTHR45138:SF9">
    <property type="entry name" value="DIGUANYLATE CYCLASE DGCM-RELATED"/>
    <property type="match status" value="1"/>
</dbReference>
<dbReference type="InterPro" id="IPR000160">
    <property type="entry name" value="GGDEF_dom"/>
</dbReference>
<dbReference type="InterPro" id="IPR043128">
    <property type="entry name" value="Rev_trsase/Diguanyl_cyclase"/>
</dbReference>
<organism evidence="5 6">
    <name type="scientific">Pseudidiomarina planktonica</name>
    <dbReference type="NCBI Taxonomy" id="1323738"/>
    <lineage>
        <taxon>Bacteria</taxon>
        <taxon>Pseudomonadati</taxon>
        <taxon>Pseudomonadota</taxon>
        <taxon>Gammaproteobacteria</taxon>
        <taxon>Alteromonadales</taxon>
        <taxon>Idiomarinaceae</taxon>
        <taxon>Pseudidiomarina</taxon>
    </lineage>
</organism>
<comment type="cofactor">
    <cofactor evidence="1">
        <name>Mg(2+)</name>
        <dbReference type="ChEBI" id="CHEBI:18420"/>
    </cofactor>
</comment>
<dbReference type="GO" id="GO:1902201">
    <property type="term" value="P:negative regulation of bacterial-type flagellum-dependent cell motility"/>
    <property type="evidence" value="ECO:0007669"/>
    <property type="project" value="TreeGrafter"/>
</dbReference>
<dbReference type="PROSITE" id="PS50887">
    <property type="entry name" value="GGDEF"/>
    <property type="match status" value="1"/>
</dbReference>
<dbReference type="Proteomes" id="UP000194450">
    <property type="component" value="Unassembled WGS sequence"/>
</dbReference>
<dbReference type="EC" id="2.7.7.65" evidence="2"/>
<evidence type="ECO:0000259" key="4">
    <source>
        <dbReference type="PROSITE" id="PS50887"/>
    </source>
</evidence>
<dbReference type="InterPro" id="IPR029787">
    <property type="entry name" value="Nucleotide_cyclase"/>
</dbReference>
<proteinExistence type="predicted"/>
<dbReference type="NCBIfam" id="TIGR00254">
    <property type="entry name" value="GGDEF"/>
    <property type="match status" value="1"/>
</dbReference>
<evidence type="ECO:0000313" key="5">
    <source>
        <dbReference type="EMBL" id="SMQ66704.1"/>
    </source>
</evidence>
<dbReference type="CDD" id="cd01949">
    <property type="entry name" value="GGDEF"/>
    <property type="match status" value="1"/>
</dbReference>
<dbReference type="GO" id="GO:0043709">
    <property type="term" value="P:cell adhesion involved in single-species biofilm formation"/>
    <property type="evidence" value="ECO:0007669"/>
    <property type="project" value="TreeGrafter"/>
</dbReference>
<dbReference type="SUPFAM" id="SSF55073">
    <property type="entry name" value="Nucleotide cyclase"/>
    <property type="match status" value="1"/>
</dbReference>
<dbReference type="FunFam" id="3.30.70.270:FF:000001">
    <property type="entry name" value="Diguanylate cyclase domain protein"/>
    <property type="match status" value="1"/>
</dbReference>
<name>A0A1Y6EVF9_9GAMM</name>
<dbReference type="Pfam" id="PF00990">
    <property type="entry name" value="GGDEF"/>
    <property type="match status" value="1"/>
</dbReference>
<evidence type="ECO:0000313" key="6">
    <source>
        <dbReference type="Proteomes" id="UP000194450"/>
    </source>
</evidence>
<dbReference type="PANTHER" id="PTHR45138">
    <property type="entry name" value="REGULATORY COMPONENTS OF SENSORY TRANSDUCTION SYSTEM"/>
    <property type="match status" value="1"/>
</dbReference>
<feature type="domain" description="GGDEF" evidence="4">
    <location>
        <begin position="178"/>
        <end position="307"/>
    </location>
</feature>
<dbReference type="EMBL" id="FXWH01000001">
    <property type="protein sequence ID" value="SMQ66704.1"/>
    <property type="molecule type" value="Genomic_DNA"/>
</dbReference>
<dbReference type="RefSeq" id="WP_086434621.1">
    <property type="nucleotide sequence ID" value="NZ_FXWH01000001.1"/>
</dbReference>
<gene>
    <name evidence="5" type="ORF">SAMN06297229_1569</name>
</gene>
<protein>
    <recommendedName>
        <fullName evidence="2">diguanylate cyclase</fullName>
        <ecNumber evidence="2">2.7.7.65</ecNumber>
    </recommendedName>
</protein>
<comment type="catalytic activity">
    <reaction evidence="3">
        <text>2 GTP = 3',3'-c-di-GMP + 2 diphosphate</text>
        <dbReference type="Rhea" id="RHEA:24898"/>
        <dbReference type="ChEBI" id="CHEBI:33019"/>
        <dbReference type="ChEBI" id="CHEBI:37565"/>
        <dbReference type="ChEBI" id="CHEBI:58805"/>
        <dbReference type="EC" id="2.7.7.65"/>
    </reaction>
</comment>
<reference evidence="6" key="1">
    <citation type="submission" date="2017-04" db="EMBL/GenBank/DDBJ databases">
        <authorList>
            <person name="Varghese N."/>
            <person name="Submissions S."/>
        </authorList>
    </citation>
    <scope>NUCLEOTIDE SEQUENCE [LARGE SCALE GENOMIC DNA]</scope>
</reference>
<dbReference type="OrthoDB" id="9812260at2"/>
<dbReference type="AlphaFoldDB" id="A0A1Y6EVF9"/>
<sequence length="307" mass="34464">MQKTTALRTQALKSMNGDSLVSIISTTHEVQSRHHSLLESLQTTLELEQLLSIFAQHIVPMQLCSSLRFVTDDNAFTLLHNQAAEQSDGDIHQHTALLYADDLYLGQLVYNLRRPLSAAVRRTLDGLHRQLTFPLRNAMAHGQARQQAIRDYLTGLGNRSYLEEVLQHAIYQQQRIQTPFGMLLLDLDGFKAVNDNLGHQHGDEVLKSFGTLLREHLRDCDQVFRFGGDEFVILLEDTSLVGVQYAFSRLQNALQRNTGLAPYNLTMSAGAVMLGADDSVHSVLQRADEAMYSAKNNGKNQLCCRCK</sequence>
<evidence type="ECO:0000256" key="3">
    <source>
        <dbReference type="ARBA" id="ARBA00034247"/>
    </source>
</evidence>